<accession>A0A1F6FHB8</accession>
<dbReference type="STRING" id="1798525.A3G90_04320"/>
<evidence type="ECO:0000313" key="3">
    <source>
        <dbReference type="Proteomes" id="UP000177325"/>
    </source>
</evidence>
<evidence type="ECO:0000256" key="1">
    <source>
        <dbReference type="SAM" id="SignalP"/>
    </source>
</evidence>
<comment type="caution">
    <text evidence="2">The sequence shown here is derived from an EMBL/GenBank/DDBJ whole genome shotgun (WGS) entry which is preliminary data.</text>
</comment>
<proteinExistence type="predicted"/>
<organism evidence="2 3">
    <name type="scientific">Candidatus Kaiserbacteria bacterium RIFCSPLOWO2_12_FULL_45_26</name>
    <dbReference type="NCBI Taxonomy" id="1798525"/>
    <lineage>
        <taxon>Bacteria</taxon>
        <taxon>Candidatus Kaiseribacteriota</taxon>
    </lineage>
</organism>
<dbReference type="EMBL" id="MFMM01000001">
    <property type="protein sequence ID" value="OGG85251.1"/>
    <property type="molecule type" value="Genomic_DNA"/>
</dbReference>
<dbReference type="Proteomes" id="UP000177325">
    <property type="component" value="Unassembled WGS sequence"/>
</dbReference>
<name>A0A1F6FHB8_9BACT</name>
<keyword evidence="1" id="KW-0732">Signal</keyword>
<protein>
    <submittedName>
        <fullName evidence="2">Uncharacterized protein</fullName>
    </submittedName>
</protein>
<reference evidence="2 3" key="1">
    <citation type="journal article" date="2016" name="Nat. Commun.">
        <title>Thousands of microbial genomes shed light on interconnected biogeochemical processes in an aquifer system.</title>
        <authorList>
            <person name="Anantharaman K."/>
            <person name="Brown C.T."/>
            <person name="Hug L.A."/>
            <person name="Sharon I."/>
            <person name="Castelle C.J."/>
            <person name="Probst A.J."/>
            <person name="Thomas B.C."/>
            <person name="Singh A."/>
            <person name="Wilkins M.J."/>
            <person name="Karaoz U."/>
            <person name="Brodie E.L."/>
            <person name="Williams K.H."/>
            <person name="Hubbard S.S."/>
            <person name="Banfield J.F."/>
        </authorList>
    </citation>
    <scope>NUCLEOTIDE SEQUENCE [LARGE SCALE GENOMIC DNA]</scope>
</reference>
<sequence>MNKIIAVAFSLFFGLLSSAFAIEINNNPSQASSSASATSQAVATIKTEVRVPDVPYVFPADAPNLVESVFFISSLKGDVLTQIVSTNDKEKGPYFFLMTPPVGSKVLVDLENILLCLQKINPFAIGSNQGVYIKNPLGQWNYVGLNIADTKLEYTPYIEHRCD</sequence>
<feature type="chain" id="PRO_5009524357" evidence="1">
    <location>
        <begin position="22"/>
        <end position="163"/>
    </location>
</feature>
<dbReference type="AlphaFoldDB" id="A0A1F6FHB8"/>
<gene>
    <name evidence="2" type="ORF">A3G90_04320</name>
</gene>
<evidence type="ECO:0000313" key="2">
    <source>
        <dbReference type="EMBL" id="OGG85251.1"/>
    </source>
</evidence>
<feature type="signal peptide" evidence="1">
    <location>
        <begin position="1"/>
        <end position="21"/>
    </location>
</feature>